<name>U5NWC8_9MICC</name>
<dbReference type="EMBL" id="KF577591">
    <property type="protein sequence ID" value="AGY35501.1"/>
    <property type="molecule type" value="Genomic_DNA"/>
</dbReference>
<evidence type="ECO:0000313" key="1">
    <source>
        <dbReference type="EMBL" id="AGY35501.1"/>
    </source>
</evidence>
<proteinExistence type="predicted"/>
<geneLocation type="plasmid" evidence="1">
    <name>pLMV7</name>
</geneLocation>
<organism evidence="1">
    <name type="scientific">Micrococcus sp. V7</name>
    <dbReference type="NCBI Taxonomy" id="404582"/>
    <lineage>
        <taxon>Bacteria</taxon>
        <taxon>Bacillati</taxon>
        <taxon>Actinomycetota</taxon>
        <taxon>Actinomycetes</taxon>
        <taxon>Micrococcales</taxon>
        <taxon>Micrococcaceae</taxon>
        <taxon>Micrococcus</taxon>
    </lineage>
</organism>
<gene>
    <name evidence="1" type="ORF">LMV7_p00800</name>
</gene>
<sequence length="290" mass="30366">MHPLIHTSRVLHFCLTHPGSVAIPAEVCPPQMLGMVYGELEQWGVVPPDERALGGPSPIIIQPSGQGAAQLVDAQYREQETGWRILEALTAPGAGPEVLTALAGQTVAETPLDADEVDDVAVELAAAGLIDSRRTLDRRHVRVQLTSAGRQHVKAQRAPFPVHLGGPATPASRTPAPSTHQIINHGYMAAAAIGAFSTATGTQTVQNGADLTEIINHLREAIEAQRPQLDGHADELIEMATSAEDIAPTRVSSARAMLSYIEDKAAEWLGTGAGAGIIALATQAQAALGA</sequence>
<reference evidence="1" key="1">
    <citation type="journal article" date="2013" name="Genome Announc.">
        <title>First complete sequence of a giant linear plasmid from a micrococcus strain isolated from an extremely high-altitude lake.</title>
        <authorList>
            <person name="Dib J.R."/>
            <person name="Schuldes J."/>
            <person name="Thurmer A."/>
            <person name="Farias M.E."/>
            <person name="Daniel R."/>
            <person name="Meinhardt F."/>
        </authorList>
    </citation>
    <scope>NUCLEOTIDE SEQUENCE</scope>
    <source>
        <strain evidence="1">V7</strain>
        <plasmid evidence="1">pLMV7</plasmid>
    </source>
</reference>
<keyword evidence="1" id="KW-0614">Plasmid</keyword>
<protein>
    <submittedName>
        <fullName evidence="1">Uncharacterized protein</fullName>
    </submittedName>
</protein>
<accession>U5NWC8</accession>
<dbReference type="AlphaFoldDB" id="U5NWC8"/>